<comment type="similarity">
    <text evidence="2">Belongs to the cation transport ATPase (P-type) (TC 3.A.3) family. Type IB subfamily.</text>
</comment>
<keyword evidence="9" id="KW-0187">Copper transport</keyword>
<dbReference type="GO" id="GO:0016887">
    <property type="term" value="F:ATP hydrolysis activity"/>
    <property type="evidence" value="ECO:0007669"/>
    <property type="project" value="InterPro"/>
</dbReference>
<reference evidence="20" key="1">
    <citation type="submission" date="2019-03" db="EMBL/GenBank/DDBJ databases">
        <authorList>
            <person name="Mank J."/>
            <person name="Almeida P."/>
        </authorList>
    </citation>
    <scope>NUCLEOTIDE SEQUENCE</scope>
    <source>
        <strain evidence="20">78183</strain>
    </source>
</reference>
<evidence type="ECO:0000259" key="19">
    <source>
        <dbReference type="PROSITE" id="PS50846"/>
    </source>
</evidence>
<dbReference type="Gene3D" id="2.70.150.10">
    <property type="entry name" value="Calcium-transporting ATPase, cytoplasmic transduction domain A"/>
    <property type="match status" value="2"/>
</dbReference>
<evidence type="ECO:0000256" key="4">
    <source>
        <dbReference type="ARBA" id="ARBA00022448"/>
    </source>
</evidence>
<feature type="domain" description="HMA" evidence="19">
    <location>
        <begin position="300"/>
        <end position="366"/>
    </location>
</feature>
<keyword evidence="15 18" id="KW-0472">Membrane</keyword>
<keyword evidence="11" id="KW-1278">Translocase</keyword>
<evidence type="ECO:0000256" key="16">
    <source>
        <dbReference type="ARBA" id="ARBA00049289"/>
    </source>
</evidence>
<feature type="transmembrane region" description="Helical" evidence="18">
    <location>
        <begin position="658"/>
        <end position="677"/>
    </location>
</feature>
<feature type="domain" description="HMA" evidence="19">
    <location>
        <begin position="1132"/>
        <end position="1198"/>
    </location>
</feature>
<feature type="transmembrane region" description="Helical" evidence="18">
    <location>
        <begin position="467"/>
        <end position="485"/>
    </location>
</feature>
<name>A0A6N2JYD5_SALVM</name>
<keyword evidence="8" id="KW-0547">Nucleotide-binding</keyword>
<feature type="domain" description="HMA" evidence="19">
    <location>
        <begin position="225"/>
        <end position="291"/>
    </location>
</feature>
<dbReference type="NCBIfam" id="TIGR01525">
    <property type="entry name" value="ATPase-IB_hvy"/>
    <property type="match status" value="2"/>
</dbReference>
<dbReference type="FunFam" id="3.30.70.100:FF:000001">
    <property type="entry name" value="ATPase copper transporting beta"/>
    <property type="match status" value="1"/>
</dbReference>
<feature type="transmembrane region" description="Helical" evidence="18">
    <location>
        <begin position="2001"/>
        <end position="2024"/>
    </location>
</feature>
<keyword evidence="7" id="KW-0677">Repeat</keyword>
<dbReference type="EC" id="7.2.2.8" evidence="3"/>
<dbReference type="SUPFAM" id="SSF81653">
    <property type="entry name" value="Calcium ATPase, transduction domain A"/>
    <property type="match status" value="2"/>
</dbReference>
<evidence type="ECO:0000256" key="6">
    <source>
        <dbReference type="ARBA" id="ARBA00022723"/>
    </source>
</evidence>
<dbReference type="InterPro" id="IPR023299">
    <property type="entry name" value="ATPase_P-typ_cyto_dom_N"/>
</dbReference>
<dbReference type="InterPro" id="IPR008250">
    <property type="entry name" value="ATPase_P-typ_transduc_dom_A_sf"/>
</dbReference>
<dbReference type="SFLD" id="SFLDS00003">
    <property type="entry name" value="Haloacid_Dehalogenase"/>
    <property type="match status" value="2"/>
</dbReference>
<dbReference type="NCBIfam" id="TIGR00003">
    <property type="entry name" value="copper ion binding protein"/>
    <property type="match status" value="3"/>
</dbReference>
<dbReference type="CDD" id="cd00371">
    <property type="entry name" value="HMA"/>
    <property type="match status" value="5"/>
</dbReference>
<dbReference type="Gene3D" id="3.30.70.100">
    <property type="match status" value="6"/>
</dbReference>
<dbReference type="SFLD" id="SFLDG00002">
    <property type="entry name" value="C1.7:_P-type_atpase_like"/>
    <property type="match status" value="2"/>
</dbReference>
<evidence type="ECO:0000313" key="20">
    <source>
        <dbReference type="EMBL" id="VFU20519.1"/>
    </source>
</evidence>
<accession>A0A6N2JYD5</accession>
<dbReference type="InterPro" id="IPR044492">
    <property type="entry name" value="P_typ_ATPase_HD_dom"/>
</dbReference>
<dbReference type="SUPFAM" id="SSF81665">
    <property type="entry name" value="Calcium ATPase, transmembrane domain M"/>
    <property type="match status" value="2"/>
</dbReference>
<dbReference type="PRINTS" id="PR00119">
    <property type="entry name" value="CATATPASE"/>
</dbReference>
<feature type="transmembrane region" description="Helical" evidence="18">
    <location>
        <begin position="425"/>
        <end position="446"/>
    </location>
</feature>
<feature type="transmembrane region" description="Helical" evidence="18">
    <location>
        <begin position="497"/>
        <end position="515"/>
    </location>
</feature>
<feature type="domain" description="HMA" evidence="19">
    <location>
        <begin position="1285"/>
        <end position="1351"/>
    </location>
</feature>
<dbReference type="SUPFAM" id="SSF55008">
    <property type="entry name" value="HMA, heavy metal-associated domain"/>
    <property type="match status" value="6"/>
</dbReference>
<keyword evidence="13" id="KW-0186">Copper</keyword>
<dbReference type="Pfam" id="PF00702">
    <property type="entry name" value="Hydrolase"/>
    <property type="match status" value="2"/>
</dbReference>
<evidence type="ECO:0000256" key="11">
    <source>
        <dbReference type="ARBA" id="ARBA00022967"/>
    </source>
</evidence>
<evidence type="ECO:0000256" key="18">
    <source>
        <dbReference type="SAM" id="Phobius"/>
    </source>
</evidence>
<dbReference type="Gene3D" id="3.40.1110.10">
    <property type="entry name" value="Calcium-transporting ATPase, cytoplasmic domain N"/>
    <property type="match status" value="3"/>
</dbReference>
<dbReference type="Gene3D" id="3.40.50.1000">
    <property type="entry name" value="HAD superfamily/HAD-like"/>
    <property type="match status" value="2"/>
</dbReference>
<evidence type="ECO:0000256" key="17">
    <source>
        <dbReference type="ARBA" id="ARBA00077729"/>
    </source>
</evidence>
<keyword evidence="5 18" id="KW-0812">Transmembrane</keyword>
<dbReference type="EMBL" id="CAADRP010000001">
    <property type="protein sequence ID" value="VFU20519.1"/>
    <property type="molecule type" value="Genomic_DNA"/>
</dbReference>
<dbReference type="InterPro" id="IPR036163">
    <property type="entry name" value="HMA_dom_sf"/>
</dbReference>
<keyword evidence="12 18" id="KW-1133">Transmembrane helix</keyword>
<dbReference type="Pfam" id="PF00122">
    <property type="entry name" value="E1-E2_ATPase"/>
    <property type="match status" value="2"/>
</dbReference>
<evidence type="ECO:0000256" key="9">
    <source>
        <dbReference type="ARBA" id="ARBA00022796"/>
    </source>
</evidence>
<feature type="domain" description="HMA" evidence="19">
    <location>
        <begin position="1210"/>
        <end position="1276"/>
    </location>
</feature>
<dbReference type="FunFam" id="3.40.50.1000:FF:000031">
    <property type="entry name" value="Probable copper-transporting ATPase HMA5"/>
    <property type="match status" value="2"/>
</dbReference>
<dbReference type="SFLD" id="SFLDF00027">
    <property type="entry name" value="p-type_atpase"/>
    <property type="match status" value="2"/>
</dbReference>
<evidence type="ECO:0000256" key="10">
    <source>
        <dbReference type="ARBA" id="ARBA00022840"/>
    </source>
</evidence>
<evidence type="ECO:0000256" key="12">
    <source>
        <dbReference type="ARBA" id="ARBA00022989"/>
    </source>
</evidence>
<dbReference type="InterPro" id="IPR006121">
    <property type="entry name" value="HMA_dom"/>
</dbReference>
<dbReference type="InterPro" id="IPR027256">
    <property type="entry name" value="P-typ_ATPase_IB"/>
</dbReference>
<dbReference type="GO" id="GO:0005507">
    <property type="term" value="F:copper ion binding"/>
    <property type="evidence" value="ECO:0007669"/>
    <property type="project" value="InterPro"/>
</dbReference>
<feature type="domain" description="HMA" evidence="19">
    <location>
        <begin position="146"/>
        <end position="212"/>
    </location>
</feature>
<feature type="transmembrane region" description="Helical" evidence="18">
    <location>
        <begin position="2030"/>
        <end position="2050"/>
    </location>
</feature>
<keyword evidence="6" id="KW-0479">Metal-binding</keyword>
<gene>
    <name evidence="20" type="ORF">SVIM_LOCUS6155</name>
</gene>
<feature type="transmembrane region" description="Helical" evidence="18">
    <location>
        <begin position="392"/>
        <end position="413"/>
    </location>
</feature>
<dbReference type="GO" id="GO:0140581">
    <property type="term" value="F:P-type monovalent copper transporter activity"/>
    <property type="evidence" value="ECO:0007669"/>
    <property type="project" value="UniProtKB-EC"/>
</dbReference>
<comment type="subcellular location">
    <subcellularLocation>
        <location evidence="1">Membrane</location>
        <topology evidence="1">Multi-pass membrane protein</topology>
    </subcellularLocation>
</comment>
<evidence type="ECO:0000256" key="5">
    <source>
        <dbReference type="ARBA" id="ARBA00022692"/>
    </source>
</evidence>
<keyword evidence="14" id="KW-0406">Ion transport</keyword>
<feature type="transmembrane region" description="Helical" evidence="18">
    <location>
        <begin position="697"/>
        <end position="717"/>
    </location>
</feature>
<dbReference type="CDD" id="cd02094">
    <property type="entry name" value="P-type_ATPase_Cu-like"/>
    <property type="match status" value="2"/>
</dbReference>
<dbReference type="NCBIfam" id="TIGR01494">
    <property type="entry name" value="ATPase_P-type"/>
    <property type="match status" value="2"/>
</dbReference>
<evidence type="ECO:0000256" key="1">
    <source>
        <dbReference type="ARBA" id="ARBA00004141"/>
    </source>
</evidence>
<evidence type="ECO:0000256" key="14">
    <source>
        <dbReference type="ARBA" id="ARBA00023065"/>
    </source>
</evidence>
<dbReference type="InterPro" id="IPR059000">
    <property type="entry name" value="ATPase_P-type_domA"/>
</dbReference>
<evidence type="ECO:0000256" key="7">
    <source>
        <dbReference type="ARBA" id="ARBA00022737"/>
    </source>
</evidence>
<dbReference type="PROSITE" id="PS01047">
    <property type="entry name" value="HMA_1"/>
    <property type="match status" value="3"/>
</dbReference>
<dbReference type="GO" id="GO:0016020">
    <property type="term" value="C:membrane"/>
    <property type="evidence" value="ECO:0007669"/>
    <property type="project" value="UniProtKB-SubCell"/>
</dbReference>
<protein>
    <recommendedName>
        <fullName evidence="3">P-type Cu(+) transporter</fullName>
        <ecNumber evidence="3">7.2.2.8</ecNumber>
    </recommendedName>
    <alternativeName>
        <fullName evidence="17">Protein HEAVY METAL ATPASE 5</fullName>
    </alternativeName>
</protein>
<dbReference type="PANTHER" id="PTHR46594:SF4">
    <property type="entry name" value="P-TYPE CATION-TRANSPORTING ATPASE"/>
    <property type="match status" value="1"/>
</dbReference>
<keyword evidence="10" id="KW-0067">ATP-binding</keyword>
<comment type="catalytic activity">
    <reaction evidence="16">
        <text>Cu(+)(in) + ATP + H2O = Cu(+)(out) + ADP + phosphate + H(+)</text>
        <dbReference type="Rhea" id="RHEA:25792"/>
        <dbReference type="ChEBI" id="CHEBI:15377"/>
        <dbReference type="ChEBI" id="CHEBI:15378"/>
        <dbReference type="ChEBI" id="CHEBI:30616"/>
        <dbReference type="ChEBI" id="CHEBI:43474"/>
        <dbReference type="ChEBI" id="CHEBI:49552"/>
        <dbReference type="ChEBI" id="CHEBI:456216"/>
        <dbReference type="EC" id="7.2.2.8"/>
    </reaction>
</comment>
<feature type="transmembrane region" description="Helical" evidence="18">
    <location>
        <begin position="1017"/>
        <end position="1037"/>
    </location>
</feature>
<dbReference type="FunFam" id="2.70.150.10:FF:000002">
    <property type="entry name" value="Copper-transporting ATPase 1, putative"/>
    <property type="match status" value="2"/>
</dbReference>
<dbReference type="GO" id="GO:0005524">
    <property type="term" value="F:ATP binding"/>
    <property type="evidence" value="ECO:0007669"/>
    <property type="project" value="UniProtKB-KW"/>
</dbReference>
<dbReference type="InterPro" id="IPR036412">
    <property type="entry name" value="HAD-like_sf"/>
</dbReference>
<dbReference type="InterPro" id="IPR001757">
    <property type="entry name" value="P_typ_ATPase"/>
</dbReference>
<dbReference type="Pfam" id="PF00403">
    <property type="entry name" value="HMA"/>
    <property type="match status" value="6"/>
</dbReference>
<dbReference type="InterPro" id="IPR023298">
    <property type="entry name" value="ATPase_P-typ_TM_dom_sf"/>
</dbReference>
<evidence type="ECO:0000256" key="13">
    <source>
        <dbReference type="ARBA" id="ARBA00023008"/>
    </source>
</evidence>
<feature type="transmembrane region" description="Helical" evidence="18">
    <location>
        <begin position="1642"/>
        <end position="1661"/>
    </location>
</feature>
<evidence type="ECO:0000256" key="15">
    <source>
        <dbReference type="ARBA" id="ARBA00023136"/>
    </source>
</evidence>
<dbReference type="InterPro" id="IPR018303">
    <property type="entry name" value="ATPase_P-typ_P_site"/>
</dbReference>
<dbReference type="PROSITE" id="PS00154">
    <property type="entry name" value="ATPASE_E1_E2"/>
    <property type="match status" value="2"/>
</dbReference>
<feature type="transmembrane region" description="Helical" evidence="18">
    <location>
        <begin position="1447"/>
        <end position="1466"/>
    </location>
</feature>
<evidence type="ECO:0000256" key="8">
    <source>
        <dbReference type="ARBA" id="ARBA00022741"/>
    </source>
</evidence>
<dbReference type="SUPFAM" id="SSF56784">
    <property type="entry name" value="HAD-like"/>
    <property type="match status" value="2"/>
</dbReference>
<dbReference type="InterPro" id="IPR006122">
    <property type="entry name" value="HMA_Cu_ion-bd"/>
</dbReference>
<organism evidence="20">
    <name type="scientific">Salix viminalis</name>
    <name type="common">Common osier</name>
    <name type="synonym">Basket willow</name>
    <dbReference type="NCBI Taxonomy" id="40686"/>
    <lineage>
        <taxon>Eukaryota</taxon>
        <taxon>Viridiplantae</taxon>
        <taxon>Streptophyta</taxon>
        <taxon>Embryophyta</taxon>
        <taxon>Tracheophyta</taxon>
        <taxon>Spermatophyta</taxon>
        <taxon>Magnoliopsida</taxon>
        <taxon>eudicotyledons</taxon>
        <taxon>Gunneridae</taxon>
        <taxon>Pentapetalae</taxon>
        <taxon>rosids</taxon>
        <taxon>fabids</taxon>
        <taxon>Malpighiales</taxon>
        <taxon>Salicaceae</taxon>
        <taxon>Saliceae</taxon>
        <taxon>Salix</taxon>
    </lineage>
</organism>
<feature type="transmembrane region" description="Helical" evidence="18">
    <location>
        <begin position="1376"/>
        <end position="1397"/>
    </location>
</feature>
<dbReference type="InterPro" id="IPR017969">
    <property type="entry name" value="Heavy-metal-associated_CS"/>
</dbReference>
<dbReference type="PANTHER" id="PTHR46594">
    <property type="entry name" value="P-TYPE CATION-TRANSPORTING ATPASE"/>
    <property type="match status" value="1"/>
</dbReference>
<feature type="transmembrane region" description="Helical" evidence="18">
    <location>
        <begin position="1681"/>
        <end position="1701"/>
    </location>
</feature>
<feature type="transmembrane region" description="Helical" evidence="18">
    <location>
        <begin position="1043"/>
        <end position="1066"/>
    </location>
</feature>
<dbReference type="PRINTS" id="PR00942">
    <property type="entry name" value="CUATPASEI"/>
</dbReference>
<dbReference type="InterPro" id="IPR023214">
    <property type="entry name" value="HAD_sf"/>
</dbReference>
<dbReference type="FunFam" id="3.30.70.100:FF:000033">
    <property type="entry name" value="Copper-transporting ATPase HMA5"/>
    <property type="match status" value="3"/>
</dbReference>
<proteinExistence type="inferred from homology"/>
<dbReference type="PROSITE" id="PS50846">
    <property type="entry name" value="HMA_2"/>
    <property type="match status" value="6"/>
</dbReference>
<sequence length="2070" mass="223712">MEGGALTSSSHSSNVEAILNVGSSGSSNVEAVLSEGSTESSNGFILKKCDANGKFRNVKQKWCAVSGGTVSSVLGKSYIRSRPVGNGSCVATKPLKLDEKEFPTSELWGEEPASYGDLSPRPRYPSMPKYPRGVSARETNVEGSEAKAVFSVMGMTCSACAGSVEKAVKRLPGIREAVVDVLNNKAQVLFYPSFVNEETIRETIEDAGFEATLIQEEGTSDRSTQVCRVRINGMTCTSCSSTVEQALQAISGVQKAQVALATEEAEVHYDPNILSYNQILESINETGFEAILLSTGEDMGKIGLKIDGVRTQNSMRIIENSLQALPGVQSIDIDPEVNKISLSYKPDVTGPRNFIKVIESTGTSGRFKATIFPEGGGRESHRHEEIKQYRRSFLWSLVFTVPVFLISMIFMYIPGIKHALDTKIVNMLSIGAILRWVLSTPVQFIIGRRFYTGSYKALRNGSPNMDVLIALGTNAAYFYSVYSVLRSATSPSFESTDFFETSSMLISFILLGKYLEVLAKGKTSEAIAKLMDLAPGTAILLALDDQGNVISEEEIDSRLIQRNDLIKIIPGAKVASDGFVIWGQSHVNESMITGEARPVAKRKGDTVIGGTVNENGVLHIKATRVGSESALSQIVRLVESAQMAKAPVQKFADRISQYFVPLVIILSFSTWLAWFLAGKFHGYPGSWIPKSMDSFQLALQFGISVMVIACPCALGLATPTAVMVGTGVGASQGVLIKGGQALESAHKVNCVVFDKTGTLTIGKPVVVSTRLLKNLALRDFYELAAAAEVNSEHPLAKAIVEYAKKFREDEENPKWPEAQDFESITGHGVKAIVKNKEVIMGNKSLMLENNIPISIDAEEILAETEGMAQTGILVSIDREVTGVLAISDPLKPGAREVISILNSMKVKSIMVTGDNWGTANSIAGEVGIETVIAEAKPVQKAEKVKELQAAGYTVAMVGDGINDSPALVAADVGMAIGAGTDIAIEAADIVLMKSNLEDVITAIDLSRKTFSRIRLNYIWALGYNVLGIPIAAGALFPGTGFRLPPWIAGAAMAASSVSVVVCSLLLKNYKRPKKLENLYIGGIRIDFLYETSFLALTCLRGENRGDLLARPHYPSMPKYPKGVAVDVKGTDVKAMFSVTGMTCSACAGSVEKAIKRLPGILEAVVDVLNNRAQVLFYPTLVNEETIREAIEDVGFQATLIEDVINERSSQVCRIQINGISCTSCCCTAKIVLQAIHGVQRIQVALETEEAEVYYDPKILNYSHLLEAMEDIGFQTMLISAGEDVGKIDLKVDGLGAGNSLQIIENSLQTLPGVQAIEIDPELDKISISFKPSMTGPRKFIKAIESAGSENFKALVYPQGKEKETHREDEIKKYRSTFLWSLVFTIPVFLISMVFMYIPIINSQLDTKVVNRLNVGEVLKWMLSTPVQFIIGRRFYTGSYKALRRGSANMDVLIALGTNAAYFYSVYSVLRAAGSPDFEGTDFFETSSMLISIILLGKYLEVMAKGKTSDAIAKLMDLEPETAILLTLDDHGNILSEEEIDSRLIQKNDVIKILPGAKVASDGLVIWGTSHVNESMITGEARPVTKGVDDPVIGGTINENGVLRVKATRVGSDSALSQIVRLIESAQLAKAPVQKFADSISRYFVPLVIILSFSTWLAWFLAGVFHGYPESWIPHSMDSFQLALQFGISAMVIACPCALGLATPTAVMVGTGVGASQGVLIKGGQALESAHKVNCIIFDKTGTLTIRKPVVVKTTLLKSMVLQDFYELIAATEMNSEHPLAKAIVEYAKKIREDEEDPVWPEARAFESITGYGVKATIKNREIIIGNKSLILDQNIAIPVDGELMLAETEAMAQTGILVSIDREVTGILAISDPLKPNAREVISILKSMKVRNIMVTGDNWGTANSIAKEVGIETVIAEAKPEEKAEKVKELQATGFTVAMVGDGVNDSPALVAADVGIAIGAGTDIAIEAADIVLMRSSLEDVITAIDLSRKTFSRIRLNYIWALGYNIIGIPVAAGVLFPGTGLRLPPWAAGAAMAASSVSVVLCSLLLKNYRRPEKLENLNIHGIKIE</sequence>
<keyword evidence="4" id="KW-0813">Transport</keyword>
<evidence type="ECO:0000256" key="2">
    <source>
        <dbReference type="ARBA" id="ARBA00006024"/>
    </source>
</evidence>
<evidence type="ECO:0000256" key="3">
    <source>
        <dbReference type="ARBA" id="ARBA00012517"/>
    </source>
</evidence>